<dbReference type="EMBL" id="CAUEEQ010014577">
    <property type="protein sequence ID" value="CAJ0938583.1"/>
    <property type="molecule type" value="Genomic_DNA"/>
</dbReference>
<dbReference type="Pfam" id="PF20256">
    <property type="entry name" value="MoCoBD_2"/>
    <property type="match status" value="2"/>
</dbReference>
<dbReference type="Proteomes" id="UP001176940">
    <property type="component" value="Unassembled WGS sequence"/>
</dbReference>
<name>A0ABN9LC96_9NEOB</name>
<feature type="domain" description="Aldehyde oxidase/xanthine dehydrogenase second molybdopterin binding" evidence="1">
    <location>
        <begin position="32"/>
        <end position="93"/>
    </location>
</feature>
<dbReference type="InterPro" id="IPR016208">
    <property type="entry name" value="Ald_Oxase/xanthine_DH-like"/>
</dbReference>
<feature type="domain" description="Aldehyde oxidase/xanthine dehydrogenase second molybdopterin binding" evidence="1">
    <location>
        <begin position="134"/>
        <end position="175"/>
    </location>
</feature>
<reference evidence="2" key="1">
    <citation type="submission" date="2023-07" db="EMBL/GenBank/DDBJ databases">
        <authorList>
            <person name="Stuckert A."/>
        </authorList>
    </citation>
    <scope>NUCLEOTIDE SEQUENCE</scope>
</reference>
<organism evidence="2 3">
    <name type="scientific">Ranitomeya imitator</name>
    <name type="common">mimic poison frog</name>
    <dbReference type="NCBI Taxonomy" id="111125"/>
    <lineage>
        <taxon>Eukaryota</taxon>
        <taxon>Metazoa</taxon>
        <taxon>Chordata</taxon>
        <taxon>Craniata</taxon>
        <taxon>Vertebrata</taxon>
        <taxon>Euteleostomi</taxon>
        <taxon>Amphibia</taxon>
        <taxon>Batrachia</taxon>
        <taxon>Anura</taxon>
        <taxon>Neobatrachia</taxon>
        <taxon>Hyloidea</taxon>
        <taxon>Dendrobatidae</taxon>
        <taxon>Dendrobatinae</taxon>
        <taxon>Ranitomeya</taxon>
    </lineage>
</organism>
<dbReference type="PANTHER" id="PTHR45444:SF3">
    <property type="entry name" value="XANTHINE DEHYDROGENASE"/>
    <property type="match status" value="1"/>
</dbReference>
<feature type="non-terminal residue" evidence="2">
    <location>
        <position position="1"/>
    </location>
</feature>
<dbReference type="SUPFAM" id="SSF56003">
    <property type="entry name" value="Molybdenum cofactor-binding domain"/>
    <property type="match status" value="2"/>
</dbReference>
<keyword evidence="3" id="KW-1185">Reference proteome</keyword>
<sequence length="261" mass="28099">CIGGLSTAFQNAFQNAVDKPLMPVGLPHPRFSGGYDTEMDWEKGEGHIAPYFIYGAACSEIELDCLTGGHKNLRTDIVVDIGESINPGIDIGQGDRHRWLLESGLCDSCVRPNSDAAAIGIVVWIAAASLNVTLEGAFTQGVGLFTLEELYYSPQGDMHTLGPDKYKIPAVCDVPTEFNISLLASSKNPYTIYSSKWMHMSENLERIVPAAGCTSGCGGKTALFLGSSVYFAIKDAVDSARKERGSPKIFTLNSPLTPEKN</sequence>
<dbReference type="Gene3D" id="3.30.365.10">
    <property type="entry name" value="Aldehyde oxidase/xanthine dehydrogenase, molybdopterin binding domain"/>
    <property type="match status" value="3"/>
</dbReference>
<evidence type="ECO:0000313" key="3">
    <source>
        <dbReference type="Proteomes" id="UP001176940"/>
    </source>
</evidence>
<dbReference type="InterPro" id="IPR046867">
    <property type="entry name" value="AldOxase/xan_DH_MoCoBD2"/>
</dbReference>
<comment type="caution">
    <text evidence="2">The sequence shown here is derived from an EMBL/GenBank/DDBJ whole genome shotgun (WGS) entry which is preliminary data.</text>
</comment>
<accession>A0ABN9LC96</accession>
<proteinExistence type="predicted"/>
<dbReference type="PANTHER" id="PTHR45444">
    <property type="entry name" value="XANTHINE DEHYDROGENASE"/>
    <property type="match status" value="1"/>
</dbReference>
<gene>
    <name evidence="2" type="ORF">RIMI_LOCUS7631448</name>
</gene>
<evidence type="ECO:0000259" key="1">
    <source>
        <dbReference type="Pfam" id="PF20256"/>
    </source>
</evidence>
<evidence type="ECO:0000313" key="2">
    <source>
        <dbReference type="EMBL" id="CAJ0938583.1"/>
    </source>
</evidence>
<protein>
    <recommendedName>
        <fullName evidence="1">Aldehyde oxidase/xanthine dehydrogenase second molybdopterin binding domain-containing protein</fullName>
    </recommendedName>
</protein>
<dbReference type="InterPro" id="IPR037165">
    <property type="entry name" value="AldOxase/xan_DH_Mopterin-bd_sf"/>
</dbReference>